<dbReference type="EMBL" id="JALJRB010000003">
    <property type="protein sequence ID" value="MCJ8499913.1"/>
    <property type="molecule type" value="Genomic_DNA"/>
</dbReference>
<dbReference type="PANTHER" id="PTHR46401:SF2">
    <property type="entry name" value="GLYCOSYLTRANSFERASE WBBK-RELATED"/>
    <property type="match status" value="1"/>
</dbReference>
<evidence type="ECO:0000313" key="3">
    <source>
        <dbReference type="Proteomes" id="UP001165427"/>
    </source>
</evidence>
<name>A0AA41R6A5_9BACT</name>
<dbReference type="Gene3D" id="3.40.50.2000">
    <property type="entry name" value="Glycogen Phosphorylase B"/>
    <property type="match status" value="2"/>
</dbReference>
<organism evidence="2 3">
    <name type="scientific">Desulfatitalea alkaliphila</name>
    <dbReference type="NCBI Taxonomy" id="2929485"/>
    <lineage>
        <taxon>Bacteria</taxon>
        <taxon>Pseudomonadati</taxon>
        <taxon>Thermodesulfobacteriota</taxon>
        <taxon>Desulfobacteria</taxon>
        <taxon>Desulfobacterales</taxon>
        <taxon>Desulfosarcinaceae</taxon>
        <taxon>Desulfatitalea</taxon>
    </lineage>
</organism>
<dbReference type="GO" id="GO:0016757">
    <property type="term" value="F:glycosyltransferase activity"/>
    <property type="evidence" value="ECO:0007669"/>
    <property type="project" value="TreeGrafter"/>
</dbReference>
<keyword evidence="1" id="KW-0808">Transferase</keyword>
<dbReference type="Proteomes" id="UP001165427">
    <property type="component" value="Unassembled WGS sequence"/>
</dbReference>
<dbReference type="SUPFAM" id="SSF53756">
    <property type="entry name" value="UDP-Glycosyltransferase/glycogen phosphorylase"/>
    <property type="match status" value="1"/>
</dbReference>
<dbReference type="PANTHER" id="PTHR46401">
    <property type="entry name" value="GLYCOSYLTRANSFERASE WBBK-RELATED"/>
    <property type="match status" value="1"/>
</dbReference>
<dbReference type="GO" id="GO:0009103">
    <property type="term" value="P:lipopolysaccharide biosynthetic process"/>
    <property type="evidence" value="ECO:0007669"/>
    <property type="project" value="TreeGrafter"/>
</dbReference>
<proteinExistence type="predicted"/>
<comment type="caution">
    <text evidence="2">The sequence shown here is derived from an EMBL/GenBank/DDBJ whole genome shotgun (WGS) entry which is preliminary data.</text>
</comment>
<sequence>MTFCKQCERDHHVGVISTRLAGTDGVSLEAEKWVRHFESHQLPCFYFAGELDRDPGRSWQVDEAHFQHPDIKAIHGACFGTNQRSREITRRIHSIKRHLKDQLYRFIDHFAIDVLVTQNCLTIPLNLPLGIALAELIAETGIKTIAHHHDFHWERQHFMRNAVGEYLTMAFPPNLPSIQHVVINSVAATQLSLRTGISSVTIPNVMDFEHPPAPPDDYAADVPQALGLNRHELLILQPTRVVKRKGIEHAIEFVRRMGTSAKLVISHASGDEGFDYERRVWEYSRIMGVDTLFVSDIISDKRGRTPDGRKIYTLDDIYPHADLVTYPSNFEGFGNAFLEAVYYNKPILVNNYSIYATDIRPKGFSVIEIDGYVNRPALLLAKKVLREEAFREEMTMRNYALGKRYFSYKVLRGKLDTLLGDCLPCRFANG</sequence>
<accession>A0AA41R6A5</accession>
<dbReference type="CDD" id="cd03801">
    <property type="entry name" value="GT4_PimA-like"/>
    <property type="match status" value="1"/>
</dbReference>
<dbReference type="AlphaFoldDB" id="A0AA41R6A5"/>
<evidence type="ECO:0000313" key="2">
    <source>
        <dbReference type="EMBL" id="MCJ8499913.1"/>
    </source>
</evidence>
<gene>
    <name evidence="2" type="ORF">MRX98_04955</name>
</gene>
<protein>
    <submittedName>
        <fullName evidence="2">Glycosyltransferase family 4 protein</fullName>
    </submittedName>
</protein>
<dbReference type="RefSeq" id="WP_246903552.1">
    <property type="nucleotide sequence ID" value="NZ_JALJRB010000003.1"/>
</dbReference>
<keyword evidence="3" id="KW-1185">Reference proteome</keyword>
<reference evidence="2" key="1">
    <citation type="submission" date="2022-04" db="EMBL/GenBank/DDBJ databases">
        <title>Desulfatitalea alkaliphila sp. nov., a novel anaerobic sulfate-reducing bacterium isolated from terrestrial mud volcano, Taman Peninsula, Russia.</title>
        <authorList>
            <person name="Khomyakova M.A."/>
            <person name="Merkel A.Y."/>
            <person name="Slobodkin A.I."/>
        </authorList>
    </citation>
    <scope>NUCLEOTIDE SEQUENCE</scope>
    <source>
        <strain evidence="2">M08but</strain>
    </source>
</reference>
<evidence type="ECO:0000256" key="1">
    <source>
        <dbReference type="ARBA" id="ARBA00022679"/>
    </source>
</evidence>